<sequence length="106" mass="11460">MHFFGEVRPEAWSAALVPDGTGMYIVENTAHQPERRRSNIAHEMAHVVLEHTFGHVLIGGDATSGGCVNAGDRRQEEEAAELGAELGAVRQSGWLPTPRSGVEADR</sequence>
<keyword evidence="4" id="KW-1185">Reference proteome</keyword>
<accession>A0A8J3ZK95</accession>
<feature type="region of interest" description="Disordered" evidence="1">
    <location>
        <begin position="85"/>
        <end position="106"/>
    </location>
</feature>
<evidence type="ECO:0000256" key="1">
    <source>
        <dbReference type="SAM" id="MobiDB-lite"/>
    </source>
</evidence>
<feature type="domain" description="IrrE N-terminal-like" evidence="2">
    <location>
        <begin position="22"/>
        <end position="85"/>
    </location>
</feature>
<dbReference type="Pfam" id="PF06114">
    <property type="entry name" value="Peptidase_M78"/>
    <property type="match status" value="1"/>
</dbReference>
<organism evidence="3 4">
    <name type="scientific">Virgisporangium aurantiacum</name>
    <dbReference type="NCBI Taxonomy" id="175570"/>
    <lineage>
        <taxon>Bacteria</taxon>
        <taxon>Bacillati</taxon>
        <taxon>Actinomycetota</taxon>
        <taxon>Actinomycetes</taxon>
        <taxon>Micromonosporales</taxon>
        <taxon>Micromonosporaceae</taxon>
        <taxon>Virgisporangium</taxon>
    </lineage>
</organism>
<reference evidence="3" key="1">
    <citation type="submission" date="2021-01" db="EMBL/GenBank/DDBJ databases">
        <title>Whole genome shotgun sequence of Virgisporangium aurantiacum NBRC 16421.</title>
        <authorList>
            <person name="Komaki H."/>
            <person name="Tamura T."/>
        </authorList>
    </citation>
    <scope>NUCLEOTIDE SEQUENCE</scope>
    <source>
        <strain evidence="3">NBRC 16421</strain>
    </source>
</reference>
<evidence type="ECO:0000259" key="2">
    <source>
        <dbReference type="Pfam" id="PF06114"/>
    </source>
</evidence>
<comment type="caution">
    <text evidence="3">The sequence shown here is derived from an EMBL/GenBank/DDBJ whole genome shotgun (WGS) entry which is preliminary data.</text>
</comment>
<dbReference type="Gene3D" id="1.10.10.2910">
    <property type="match status" value="1"/>
</dbReference>
<name>A0A8J3ZK95_9ACTN</name>
<dbReference type="InterPro" id="IPR010359">
    <property type="entry name" value="IrrE_HExxH"/>
</dbReference>
<proteinExistence type="predicted"/>
<dbReference type="Proteomes" id="UP000612585">
    <property type="component" value="Unassembled WGS sequence"/>
</dbReference>
<protein>
    <recommendedName>
        <fullName evidence="2">IrrE N-terminal-like domain-containing protein</fullName>
    </recommendedName>
</protein>
<dbReference type="EMBL" id="BOPG01000085">
    <property type="protein sequence ID" value="GIJ63020.1"/>
    <property type="molecule type" value="Genomic_DNA"/>
</dbReference>
<gene>
    <name evidence="3" type="ORF">Vau01_105360</name>
</gene>
<evidence type="ECO:0000313" key="4">
    <source>
        <dbReference type="Proteomes" id="UP000612585"/>
    </source>
</evidence>
<dbReference type="AlphaFoldDB" id="A0A8J3ZK95"/>
<evidence type="ECO:0000313" key="3">
    <source>
        <dbReference type="EMBL" id="GIJ63020.1"/>
    </source>
</evidence>